<evidence type="ECO:0000259" key="3">
    <source>
        <dbReference type="Pfam" id="PF20776"/>
    </source>
</evidence>
<evidence type="ECO:0000313" key="6">
    <source>
        <dbReference type="Proteomes" id="UP000799770"/>
    </source>
</evidence>
<dbReference type="InterPro" id="IPR048400">
    <property type="entry name" value="SLS1_N"/>
</dbReference>
<accession>A0A6A5Z7T4</accession>
<feature type="region of interest" description="Disordered" evidence="1">
    <location>
        <begin position="47"/>
        <end position="75"/>
    </location>
</feature>
<evidence type="ECO:0000259" key="4">
    <source>
        <dbReference type="Pfam" id="PF20778"/>
    </source>
</evidence>
<dbReference type="EMBL" id="ML977325">
    <property type="protein sequence ID" value="KAF2114438.1"/>
    <property type="molecule type" value="Genomic_DNA"/>
</dbReference>
<proteinExistence type="predicted"/>
<evidence type="ECO:0000259" key="2">
    <source>
        <dbReference type="Pfam" id="PF14611"/>
    </source>
</evidence>
<feature type="domain" description="SLS1 C-terminal" evidence="4">
    <location>
        <begin position="446"/>
        <end position="779"/>
    </location>
</feature>
<organism evidence="5 6">
    <name type="scientific">Lophiotrema nucula</name>
    <dbReference type="NCBI Taxonomy" id="690887"/>
    <lineage>
        <taxon>Eukaryota</taxon>
        <taxon>Fungi</taxon>
        <taxon>Dikarya</taxon>
        <taxon>Ascomycota</taxon>
        <taxon>Pezizomycotina</taxon>
        <taxon>Dothideomycetes</taxon>
        <taxon>Pleosporomycetidae</taxon>
        <taxon>Pleosporales</taxon>
        <taxon>Lophiotremataceae</taxon>
        <taxon>Lophiotrema</taxon>
    </lineage>
</organism>
<sequence length="889" mass="98753">MLASRASGAFVCLRCQLRLARPTAPAVSRLPSHASFSASARRHDALDDALAGPPPRPKNKVSKHPLGKIKRRKGKTIRETTAAVDVKTLGEDSEILVLKEVDEGPRQKEEPPAPQPLPDSAESPSLLASLKEEAGEVKVTQEKVNERLDDLRPKTHDDPDEPHYLPYATFLQLHKTLTDGFTVTQLSKYFSAAQGIGRNRVGAQVLKGLKGTKKNVAGRTEWQPGTTPLATRLVGGAMTMFKRKERRFINKPMIVDQILRKVWNVVLLEEIEASGEIEISLKSWQVALLTAGASPNPLDRVGSMRRAKVEVFWPDSIVRITANKSSAEYAADDIELELKNAESKEFDLKPWQRFLGSDVLPKEKPVAFLSEKDMQIVTELSGAVIQPTSSNTYMLRGRNKSSVEEAERAIVNMLPIKSSSPPSIDTLSLRNRNPPYLLPIPSKSVLPYRLRNLDLGRWSLPVARSKAQLTPGDQNPVISVGDRGDSSTEDARARIVKALMRFPSEQQLNSSYKSVTEVAVGQATWADTPLNVLAVTFGQGLFPIPQKNAPVSAATIPSESTFPAAFSCQLPGVFKLLLDEQLTQGVSLYWPRLQYNFVISPHGQRLEPLRPGQQYPHLQIVVEARPGQDVVLSKVGIRFNRQSHQVLLPDQVADLRFEASSSLLLQNAPADERIAAWFASVRQNIESGGRLTAPESLQLDIPRWLLPGKRKSDDGTQTLTYLFTGITYQQSVSTRFNGRNLRYMSKHGGKLAEKVSRLRLFAKSKNESVKSFVKSVFELLEKITEASTNPTELRRIALPRDQMSDRKRRRMHLQGKVGATDAEELTTGDKEVLQETDWDGPMSARFNVNDMDDPQLASMLGENVANPVLRVTEEEDEEVERGRVLEQSA</sequence>
<evidence type="ECO:0000313" key="5">
    <source>
        <dbReference type="EMBL" id="KAF2114438.1"/>
    </source>
</evidence>
<evidence type="ECO:0000256" key="1">
    <source>
        <dbReference type="SAM" id="MobiDB-lite"/>
    </source>
</evidence>
<dbReference type="Proteomes" id="UP000799770">
    <property type="component" value="Unassembled WGS sequence"/>
</dbReference>
<dbReference type="OrthoDB" id="5392646at2759"/>
<dbReference type="GO" id="GO:0005743">
    <property type="term" value="C:mitochondrial inner membrane"/>
    <property type="evidence" value="ECO:0007669"/>
    <property type="project" value="InterPro"/>
</dbReference>
<protein>
    <submittedName>
        <fullName evidence="5">Mitochondrial inner-membrane-bound regulator-domain-containing protein</fullName>
    </submittedName>
</protein>
<dbReference type="Pfam" id="PF14611">
    <property type="entry name" value="KH_SLS1_1"/>
    <property type="match status" value="1"/>
</dbReference>
<feature type="domain" description="SLS1 first KH" evidence="2">
    <location>
        <begin position="275"/>
        <end position="339"/>
    </location>
</feature>
<feature type="region of interest" description="Disordered" evidence="1">
    <location>
        <begin position="96"/>
        <end position="123"/>
    </location>
</feature>
<dbReference type="AlphaFoldDB" id="A0A6A5Z7T4"/>
<feature type="compositionally biased region" description="Basic residues" evidence="1">
    <location>
        <begin position="57"/>
        <end position="75"/>
    </location>
</feature>
<dbReference type="Pfam" id="PF20778">
    <property type="entry name" value="SLS1_C"/>
    <property type="match status" value="1"/>
</dbReference>
<feature type="domain" description="SLS1 N-terminal" evidence="3">
    <location>
        <begin position="138"/>
        <end position="266"/>
    </location>
</feature>
<dbReference type="PANTHER" id="PTHR37919">
    <property type="entry name" value="PROTEIN CBG05606"/>
    <property type="match status" value="1"/>
</dbReference>
<reference evidence="5" key="1">
    <citation type="journal article" date="2020" name="Stud. Mycol.">
        <title>101 Dothideomycetes genomes: a test case for predicting lifestyles and emergence of pathogens.</title>
        <authorList>
            <person name="Haridas S."/>
            <person name="Albert R."/>
            <person name="Binder M."/>
            <person name="Bloem J."/>
            <person name="Labutti K."/>
            <person name="Salamov A."/>
            <person name="Andreopoulos B."/>
            <person name="Baker S."/>
            <person name="Barry K."/>
            <person name="Bills G."/>
            <person name="Bluhm B."/>
            <person name="Cannon C."/>
            <person name="Castanera R."/>
            <person name="Culley D."/>
            <person name="Daum C."/>
            <person name="Ezra D."/>
            <person name="Gonzalez J."/>
            <person name="Henrissat B."/>
            <person name="Kuo A."/>
            <person name="Liang C."/>
            <person name="Lipzen A."/>
            <person name="Lutzoni F."/>
            <person name="Magnuson J."/>
            <person name="Mondo S."/>
            <person name="Nolan M."/>
            <person name="Ohm R."/>
            <person name="Pangilinan J."/>
            <person name="Park H.-J."/>
            <person name="Ramirez L."/>
            <person name="Alfaro M."/>
            <person name="Sun H."/>
            <person name="Tritt A."/>
            <person name="Yoshinaga Y."/>
            <person name="Zwiers L.-H."/>
            <person name="Turgeon B."/>
            <person name="Goodwin S."/>
            <person name="Spatafora J."/>
            <person name="Crous P."/>
            <person name="Grigoriev I."/>
        </authorList>
    </citation>
    <scope>NUCLEOTIDE SEQUENCE</scope>
    <source>
        <strain evidence="5">CBS 627.86</strain>
    </source>
</reference>
<dbReference type="InterPro" id="IPR048401">
    <property type="entry name" value="SLS1_C"/>
</dbReference>
<dbReference type="InterPro" id="IPR032741">
    <property type="entry name" value="Sls1_KH-1"/>
</dbReference>
<keyword evidence="6" id="KW-1185">Reference proteome</keyword>
<feature type="compositionally biased region" description="Basic and acidic residues" evidence="1">
    <location>
        <begin position="97"/>
        <end position="111"/>
    </location>
</feature>
<dbReference type="PANTHER" id="PTHR37919:SF2">
    <property type="entry name" value="EXPERA DOMAIN-CONTAINING PROTEIN"/>
    <property type="match status" value="1"/>
</dbReference>
<dbReference type="Pfam" id="PF20776">
    <property type="entry name" value="SLS1_N"/>
    <property type="match status" value="1"/>
</dbReference>
<gene>
    <name evidence="5" type="ORF">BDV96DRAFT_576790</name>
</gene>
<name>A0A6A5Z7T4_9PLEO</name>